<evidence type="ECO:0000256" key="2">
    <source>
        <dbReference type="ARBA" id="ARBA00023043"/>
    </source>
</evidence>
<dbReference type="RefSeq" id="XP_011396907.1">
    <property type="nucleotide sequence ID" value="XM_011398605.1"/>
</dbReference>
<accession>A0A087SE72</accession>
<feature type="signal peptide" evidence="4">
    <location>
        <begin position="1"/>
        <end position="22"/>
    </location>
</feature>
<dbReference type="GeneID" id="23611601"/>
<evidence type="ECO:0000313" key="5">
    <source>
        <dbReference type="EMBL" id="JAT74338.1"/>
    </source>
</evidence>
<dbReference type="Gene3D" id="1.25.40.20">
    <property type="entry name" value="Ankyrin repeat-containing domain"/>
    <property type="match status" value="1"/>
</dbReference>
<dbReference type="EMBL" id="KL662104">
    <property type="protein sequence ID" value="KFM24026.1"/>
    <property type="molecule type" value="Genomic_DNA"/>
</dbReference>
<dbReference type="eggNOG" id="KOG4177">
    <property type="taxonomic scope" value="Eukaryota"/>
</dbReference>
<feature type="repeat" description="ANK" evidence="3">
    <location>
        <begin position="200"/>
        <end position="232"/>
    </location>
</feature>
<evidence type="ECO:0000313" key="6">
    <source>
        <dbReference type="EMBL" id="KFM24026.1"/>
    </source>
</evidence>
<dbReference type="SMART" id="SM00248">
    <property type="entry name" value="ANK"/>
    <property type="match status" value="4"/>
</dbReference>
<proteinExistence type="predicted"/>
<keyword evidence="4" id="KW-0732">Signal</keyword>
<dbReference type="Pfam" id="PF12796">
    <property type="entry name" value="Ank_2"/>
    <property type="match status" value="1"/>
</dbReference>
<sequence length="300" mass="30555">MRTFALLLVLSLALGSSPAVHAARPKFLQPEFYGSIARQLITQLEVDYGLTPEQAEVVQALYGDVTAPEAEEAIQGDFASGALDLTKSEATEAAPAQESLNVLNSLLFAKAGDGDVPAVEDLLDVQADPNAAADGQTPLLAALVLGNTGLAGVLISRGADTNRPGPDGKTPLLVAIANSSVASAEELLDNGADANLADSEGVTPLLAALEGGEADIVRSLIDHGADVNLAGPEGVSPFQWVLSQDPIDAAWVSEFISAGADVNAPTAEGAHPLDLAGDNADVTATLIFAGAIPPPEVEAR</sequence>
<dbReference type="InterPro" id="IPR036770">
    <property type="entry name" value="Ankyrin_rpt-contain_sf"/>
</dbReference>
<dbReference type="GO" id="GO:0004842">
    <property type="term" value="F:ubiquitin-protein transferase activity"/>
    <property type="evidence" value="ECO:0007669"/>
    <property type="project" value="TreeGrafter"/>
</dbReference>
<evidence type="ECO:0000313" key="7">
    <source>
        <dbReference type="Proteomes" id="UP000028924"/>
    </source>
</evidence>
<dbReference type="GO" id="GO:0085020">
    <property type="term" value="P:protein K6-linked ubiquitination"/>
    <property type="evidence" value="ECO:0007669"/>
    <property type="project" value="TreeGrafter"/>
</dbReference>
<dbReference type="PANTHER" id="PTHR24171:SF8">
    <property type="entry name" value="BRCA1-ASSOCIATED RING DOMAIN PROTEIN 1"/>
    <property type="match status" value="1"/>
</dbReference>
<dbReference type="AlphaFoldDB" id="A0A087SE72"/>
<reference evidence="6 7" key="1">
    <citation type="journal article" date="2014" name="BMC Genomics">
        <title>Oil accumulation mechanisms of the oleaginous microalga Chlorella protothecoides revealed through its genome, transcriptomes, and proteomes.</title>
        <authorList>
            <person name="Gao C."/>
            <person name="Wang Y."/>
            <person name="Shen Y."/>
            <person name="Yan D."/>
            <person name="He X."/>
            <person name="Dai J."/>
            <person name="Wu Q."/>
        </authorList>
    </citation>
    <scope>NUCLEOTIDE SEQUENCE [LARGE SCALE GENOMIC DNA]</scope>
    <source>
        <strain evidence="6 7">0710</strain>
    </source>
</reference>
<reference evidence="5" key="2">
    <citation type="submission" date="2015-08" db="EMBL/GenBank/DDBJ databases">
        <authorList>
            <person name="Babu N.S."/>
            <person name="Beckwith C.J."/>
            <person name="Beseler K.G."/>
            <person name="Brison A."/>
            <person name="Carone J.V."/>
            <person name="Caskin T.P."/>
            <person name="Diamond M."/>
            <person name="Durham M.E."/>
            <person name="Foxe J.M."/>
            <person name="Go M."/>
            <person name="Henderson B.A."/>
            <person name="Jones I.B."/>
            <person name="McGettigan J.A."/>
            <person name="Micheletti S.J."/>
            <person name="Nasrallah M.E."/>
            <person name="Ortiz D."/>
            <person name="Piller C.R."/>
            <person name="Privatt S.R."/>
            <person name="Schneider S.L."/>
            <person name="Sharp S."/>
            <person name="Smith T.C."/>
            <person name="Stanton J.D."/>
            <person name="Ullery H.E."/>
            <person name="Wilson R.J."/>
            <person name="Serrano M.G."/>
            <person name="Buck G."/>
            <person name="Lee V."/>
            <person name="Wang Y."/>
            <person name="Carvalho R."/>
            <person name="Voegtly L."/>
            <person name="Shi R."/>
            <person name="Duckworth R."/>
            <person name="Johnson A."/>
            <person name="Loviza R."/>
            <person name="Walstead R."/>
            <person name="Shah Z."/>
            <person name="Kiflezghi M."/>
            <person name="Wade K."/>
            <person name="Ball S.L."/>
            <person name="Bradley K.W."/>
            <person name="Asai D.J."/>
            <person name="Bowman C.A."/>
            <person name="Russell D.A."/>
            <person name="Pope W.H."/>
            <person name="Jacobs-Sera D."/>
            <person name="Hendrix R.W."/>
            <person name="Hatfull G.F."/>
        </authorList>
    </citation>
    <scope>NUCLEOTIDE SEQUENCE</scope>
</reference>
<protein>
    <submittedName>
        <fullName evidence="6">Putative ankyrin repeat protein</fullName>
    </submittedName>
</protein>
<dbReference type="InterPro" id="IPR002110">
    <property type="entry name" value="Ankyrin_rpt"/>
</dbReference>
<dbReference type="SUPFAM" id="SSF48403">
    <property type="entry name" value="Ankyrin repeat"/>
    <property type="match status" value="1"/>
</dbReference>
<dbReference type="KEGG" id="apro:F751_0210"/>
<evidence type="ECO:0000256" key="4">
    <source>
        <dbReference type="SAM" id="SignalP"/>
    </source>
</evidence>
<feature type="repeat" description="ANK" evidence="3">
    <location>
        <begin position="167"/>
        <end position="199"/>
    </location>
</feature>
<gene>
    <name evidence="6" type="ORF">F751_0210</name>
    <name evidence="5" type="ORF">g.100132</name>
</gene>
<dbReference type="PANTHER" id="PTHR24171">
    <property type="entry name" value="ANKYRIN REPEAT DOMAIN-CONTAINING PROTEIN 39-RELATED"/>
    <property type="match status" value="1"/>
</dbReference>
<organism evidence="6 7">
    <name type="scientific">Auxenochlorella protothecoides</name>
    <name type="common">Green microalga</name>
    <name type="synonym">Chlorella protothecoides</name>
    <dbReference type="NCBI Taxonomy" id="3075"/>
    <lineage>
        <taxon>Eukaryota</taxon>
        <taxon>Viridiplantae</taxon>
        <taxon>Chlorophyta</taxon>
        <taxon>core chlorophytes</taxon>
        <taxon>Trebouxiophyceae</taxon>
        <taxon>Chlorellales</taxon>
        <taxon>Chlorellaceae</taxon>
        <taxon>Auxenochlorella</taxon>
    </lineage>
</organism>
<dbReference type="OrthoDB" id="566830at2759"/>
<dbReference type="EMBL" id="GDKF01004284">
    <property type="protein sequence ID" value="JAT74338.1"/>
    <property type="molecule type" value="Transcribed_RNA"/>
</dbReference>
<name>A0A087SE72_AUXPR</name>
<keyword evidence="7" id="KW-1185">Reference proteome</keyword>
<feature type="chain" id="PRO_5014218774" evidence="4">
    <location>
        <begin position="23"/>
        <end position="300"/>
    </location>
</feature>
<feature type="repeat" description="ANK" evidence="3">
    <location>
        <begin position="134"/>
        <end position="166"/>
    </location>
</feature>
<evidence type="ECO:0000256" key="1">
    <source>
        <dbReference type="ARBA" id="ARBA00022737"/>
    </source>
</evidence>
<keyword evidence="2 3" id="KW-0040">ANK repeat</keyword>
<dbReference type="Proteomes" id="UP000028924">
    <property type="component" value="Unassembled WGS sequence"/>
</dbReference>
<keyword evidence="1" id="KW-0677">Repeat</keyword>
<evidence type="ECO:0000256" key="3">
    <source>
        <dbReference type="PROSITE-ProRule" id="PRU00023"/>
    </source>
</evidence>
<dbReference type="PROSITE" id="PS50088">
    <property type="entry name" value="ANK_REPEAT"/>
    <property type="match status" value="3"/>
</dbReference>
<dbReference type="STRING" id="3075.A0A087SE72"/>
<dbReference type="PROSITE" id="PS50297">
    <property type="entry name" value="ANK_REP_REGION"/>
    <property type="match status" value="3"/>
</dbReference>